<dbReference type="AlphaFoldDB" id="A0AAW1X8U0"/>
<organism evidence="2 3">
    <name type="scientific">Rubus argutus</name>
    <name type="common">Southern blackberry</name>
    <dbReference type="NCBI Taxonomy" id="59490"/>
    <lineage>
        <taxon>Eukaryota</taxon>
        <taxon>Viridiplantae</taxon>
        <taxon>Streptophyta</taxon>
        <taxon>Embryophyta</taxon>
        <taxon>Tracheophyta</taxon>
        <taxon>Spermatophyta</taxon>
        <taxon>Magnoliopsida</taxon>
        <taxon>eudicotyledons</taxon>
        <taxon>Gunneridae</taxon>
        <taxon>Pentapetalae</taxon>
        <taxon>rosids</taxon>
        <taxon>fabids</taxon>
        <taxon>Rosales</taxon>
        <taxon>Rosaceae</taxon>
        <taxon>Rosoideae</taxon>
        <taxon>Rosoideae incertae sedis</taxon>
        <taxon>Rubus</taxon>
    </lineage>
</organism>
<evidence type="ECO:0000313" key="3">
    <source>
        <dbReference type="Proteomes" id="UP001457282"/>
    </source>
</evidence>
<name>A0AAW1X8U0_RUBAR</name>
<feature type="compositionally biased region" description="Low complexity" evidence="1">
    <location>
        <begin position="7"/>
        <end position="19"/>
    </location>
</feature>
<protein>
    <submittedName>
        <fullName evidence="2">Uncharacterized protein</fullName>
    </submittedName>
</protein>
<reference evidence="2 3" key="1">
    <citation type="journal article" date="2023" name="G3 (Bethesda)">
        <title>A chromosome-length genome assembly and annotation of blackberry (Rubus argutus, cv. 'Hillquist').</title>
        <authorList>
            <person name="Bruna T."/>
            <person name="Aryal R."/>
            <person name="Dudchenko O."/>
            <person name="Sargent D.J."/>
            <person name="Mead D."/>
            <person name="Buti M."/>
            <person name="Cavallini A."/>
            <person name="Hytonen T."/>
            <person name="Andres J."/>
            <person name="Pham M."/>
            <person name="Weisz D."/>
            <person name="Mascagni F."/>
            <person name="Usai G."/>
            <person name="Natali L."/>
            <person name="Bassil N."/>
            <person name="Fernandez G.E."/>
            <person name="Lomsadze A."/>
            <person name="Armour M."/>
            <person name="Olukolu B."/>
            <person name="Poorten T."/>
            <person name="Britton C."/>
            <person name="Davik J."/>
            <person name="Ashrafi H."/>
            <person name="Aiden E.L."/>
            <person name="Borodovsky M."/>
            <person name="Worthington M."/>
        </authorList>
    </citation>
    <scope>NUCLEOTIDE SEQUENCE [LARGE SCALE GENOMIC DNA]</scope>
    <source>
        <strain evidence="2">PI 553951</strain>
    </source>
</reference>
<gene>
    <name evidence="2" type="ORF">M0R45_019350</name>
</gene>
<dbReference type="EMBL" id="JBEDUW010000004">
    <property type="protein sequence ID" value="KAK9932100.1"/>
    <property type="molecule type" value="Genomic_DNA"/>
</dbReference>
<dbReference type="PANTHER" id="PTHR32467:SF172">
    <property type="entry name" value="OS09G0423800 PROTEIN"/>
    <property type="match status" value="1"/>
</dbReference>
<proteinExistence type="predicted"/>
<dbReference type="Proteomes" id="UP001457282">
    <property type="component" value="Unassembled WGS sequence"/>
</dbReference>
<evidence type="ECO:0000313" key="2">
    <source>
        <dbReference type="EMBL" id="KAK9932100.1"/>
    </source>
</evidence>
<dbReference type="PANTHER" id="PTHR32467">
    <property type="entry name" value="AP2-LIKE ETHYLENE-RESPONSIVE TRANSCRIPTION FACTOR"/>
    <property type="match status" value="1"/>
</dbReference>
<comment type="caution">
    <text evidence="2">The sequence shown here is derived from an EMBL/GenBank/DDBJ whole genome shotgun (WGS) entry which is preliminary data.</text>
</comment>
<keyword evidence="3" id="KW-1185">Reference proteome</keyword>
<sequence>MAKLSHQNQKTNANNNNATPFIEASPGTDGPADMRLICGTRIAGMNHKTRKAAKEHMMMKKLPLMLDLAALKYWGQDTILNFPLVTYQKEMNEMESQSREEYWILKKEEQWFFSWSFQYRGVARHHHNGRWEARIGRAFWKQVSLSRDICYPRRGGNSI</sequence>
<accession>A0AAW1X8U0</accession>
<feature type="region of interest" description="Disordered" evidence="1">
    <location>
        <begin position="1"/>
        <end position="28"/>
    </location>
</feature>
<evidence type="ECO:0000256" key="1">
    <source>
        <dbReference type="SAM" id="MobiDB-lite"/>
    </source>
</evidence>